<keyword evidence="5" id="KW-0175">Coiled coil</keyword>
<name>A0ABU5IW27_9BACI</name>
<sequence length="339" mass="37771">MRKSKVWFGLVVSVIMMLLVAGCSSTSSSGGGSSDKKMNLKMSVTVGNTSTWFLAAEQFAEEVEEKTDGRITISVFPNEQLSGGDSGKGVELLVKGTTDFSYHSTIIYSILNDRLGVVSAPFLFKDLNDVDAKMNGEAGEEVKKILREIGVEPLGFGQNGFRQVTNSKVEIKGPGDIKGLKVRIPGIKMYTDLWKEFGADPTTMTFSEVFTSLQQGTIDGQENPIDVIHSSKLNEVQDYITMWNYSYDPLILGMNKKKFDSLSKEDQEIIQTAAANANKYQIELAREKEEEQIAELKEAGMQFYYPTDAEIEQFKQVSKPIYESYKSVWGEDLLNAFQK</sequence>
<dbReference type="NCBIfam" id="TIGR00787">
    <property type="entry name" value="dctP"/>
    <property type="match status" value="1"/>
</dbReference>
<gene>
    <name evidence="7" type="ORF">SM124_06280</name>
</gene>
<comment type="caution">
    <text evidence="7">The sequence shown here is derived from an EMBL/GenBank/DDBJ whole genome shotgun (WGS) entry which is preliminary data.</text>
</comment>
<dbReference type="PANTHER" id="PTHR33376">
    <property type="match status" value="1"/>
</dbReference>
<evidence type="ECO:0000256" key="6">
    <source>
        <dbReference type="SAM" id="SignalP"/>
    </source>
</evidence>
<dbReference type="EMBL" id="JAXOFX010000003">
    <property type="protein sequence ID" value="MDZ5471350.1"/>
    <property type="molecule type" value="Genomic_DNA"/>
</dbReference>
<evidence type="ECO:0000313" key="7">
    <source>
        <dbReference type="EMBL" id="MDZ5471350.1"/>
    </source>
</evidence>
<dbReference type="Pfam" id="PF03480">
    <property type="entry name" value="DctP"/>
    <property type="match status" value="1"/>
</dbReference>
<comment type="subcellular location">
    <subcellularLocation>
        <location evidence="1">Cell envelope</location>
    </subcellularLocation>
</comment>
<feature type="chain" id="PRO_5047220052" evidence="6">
    <location>
        <begin position="22"/>
        <end position="339"/>
    </location>
</feature>
<keyword evidence="4 6" id="KW-0732">Signal</keyword>
<dbReference type="InterPro" id="IPR018389">
    <property type="entry name" value="DctP_fam"/>
</dbReference>
<dbReference type="Proteomes" id="UP001290455">
    <property type="component" value="Unassembled WGS sequence"/>
</dbReference>
<evidence type="ECO:0000256" key="4">
    <source>
        <dbReference type="ARBA" id="ARBA00022729"/>
    </source>
</evidence>
<comment type="similarity">
    <text evidence="2">Belongs to the bacterial solute-binding protein 7 family.</text>
</comment>
<feature type="signal peptide" evidence="6">
    <location>
        <begin position="1"/>
        <end position="21"/>
    </location>
</feature>
<accession>A0ABU5IW27</accession>
<dbReference type="InterPro" id="IPR038404">
    <property type="entry name" value="TRAP_DctP_sf"/>
</dbReference>
<dbReference type="PIRSF" id="PIRSF006470">
    <property type="entry name" value="DctB"/>
    <property type="match status" value="1"/>
</dbReference>
<organism evidence="7 8">
    <name type="scientific">Robertmurraya mangrovi</name>
    <dbReference type="NCBI Taxonomy" id="3098077"/>
    <lineage>
        <taxon>Bacteria</taxon>
        <taxon>Bacillati</taxon>
        <taxon>Bacillota</taxon>
        <taxon>Bacilli</taxon>
        <taxon>Bacillales</taxon>
        <taxon>Bacillaceae</taxon>
        <taxon>Robertmurraya</taxon>
    </lineage>
</organism>
<dbReference type="PROSITE" id="PS51257">
    <property type="entry name" value="PROKAR_LIPOPROTEIN"/>
    <property type="match status" value="1"/>
</dbReference>
<evidence type="ECO:0000256" key="3">
    <source>
        <dbReference type="ARBA" id="ARBA00022448"/>
    </source>
</evidence>
<evidence type="ECO:0000313" key="8">
    <source>
        <dbReference type="Proteomes" id="UP001290455"/>
    </source>
</evidence>
<dbReference type="RefSeq" id="WP_322445648.1">
    <property type="nucleotide sequence ID" value="NZ_JAXOFX010000003.1"/>
</dbReference>
<proteinExistence type="inferred from homology"/>
<dbReference type="CDD" id="cd13678">
    <property type="entry name" value="PBP2_TRAP_DctP10"/>
    <property type="match status" value="1"/>
</dbReference>
<feature type="coiled-coil region" evidence="5">
    <location>
        <begin position="270"/>
        <end position="299"/>
    </location>
</feature>
<dbReference type="PANTHER" id="PTHR33376:SF4">
    <property type="entry name" value="SIALIC ACID-BINDING PERIPLASMIC PROTEIN SIAP"/>
    <property type="match status" value="1"/>
</dbReference>
<evidence type="ECO:0000256" key="5">
    <source>
        <dbReference type="SAM" id="Coils"/>
    </source>
</evidence>
<reference evidence="7 8" key="1">
    <citation type="submission" date="2023-11" db="EMBL/GenBank/DDBJ databases">
        <title>Bacillus jintuensis, isolated from a mudflat on the Beibu Gulf coast.</title>
        <authorList>
            <person name="Li M."/>
        </authorList>
    </citation>
    <scope>NUCLEOTIDE SEQUENCE [LARGE SCALE GENOMIC DNA]</scope>
    <source>
        <strain evidence="7 8">31A1R</strain>
    </source>
</reference>
<keyword evidence="3" id="KW-0813">Transport</keyword>
<dbReference type="Gene3D" id="3.40.190.170">
    <property type="entry name" value="Bacterial extracellular solute-binding protein, family 7"/>
    <property type="match status" value="1"/>
</dbReference>
<protein>
    <submittedName>
        <fullName evidence="7">DctP family TRAP transporter solute-binding subunit</fullName>
    </submittedName>
</protein>
<dbReference type="InterPro" id="IPR004682">
    <property type="entry name" value="TRAP_DctP"/>
</dbReference>
<evidence type="ECO:0000256" key="1">
    <source>
        <dbReference type="ARBA" id="ARBA00004196"/>
    </source>
</evidence>
<dbReference type="NCBIfam" id="NF037995">
    <property type="entry name" value="TRAP_S1"/>
    <property type="match status" value="1"/>
</dbReference>
<keyword evidence="8" id="KW-1185">Reference proteome</keyword>
<evidence type="ECO:0000256" key="2">
    <source>
        <dbReference type="ARBA" id="ARBA00009023"/>
    </source>
</evidence>